<reference evidence="1" key="1">
    <citation type="submission" date="2021-06" db="EMBL/GenBank/DDBJ databases">
        <authorList>
            <person name="Kallberg Y."/>
            <person name="Tangrot J."/>
            <person name="Rosling A."/>
        </authorList>
    </citation>
    <scope>NUCLEOTIDE SEQUENCE</scope>
    <source>
        <strain evidence="1">CL356</strain>
    </source>
</reference>
<organism evidence="1 2">
    <name type="scientific">Acaulospora colombiana</name>
    <dbReference type="NCBI Taxonomy" id="27376"/>
    <lineage>
        <taxon>Eukaryota</taxon>
        <taxon>Fungi</taxon>
        <taxon>Fungi incertae sedis</taxon>
        <taxon>Mucoromycota</taxon>
        <taxon>Glomeromycotina</taxon>
        <taxon>Glomeromycetes</taxon>
        <taxon>Diversisporales</taxon>
        <taxon>Acaulosporaceae</taxon>
        <taxon>Acaulospora</taxon>
    </lineage>
</organism>
<protein>
    <submittedName>
        <fullName evidence="1">1253_t:CDS:1</fullName>
    </submittedName>
</protein>
<keyword evidence="2" id="KW-1185">Reference proteome</keyword>
<dbReference type="EMBL" id="CAJVPT010001545">
    <property type="protein sequence ID" value="CAG8464389.1"/>
    <property type="molecule type" value="Genomic_DNA"/>
</dbReference>
<sequence>MDEPIPTLSELVQQTTIEDSKLQGMIDDFLESFHYGLANDDSTMIPSYVSRLPTGKETGTYLSLDLGGMNLRVASVTLLGDGKTEIEQKAYVIPDELKVGPVEKLFDWIALGIKELQETLLTTAKGANDNKEEMPMGVTFSFPIRQTAINRGTVMQMGKGFKITGLVGHDVVDLLQEAFRRKGVNAHISAIVNDCVSVLVAGAYKDQNTIISAVIGTGTNAACICQTSAIKKMEFPKNSPEYMIINTEWSIMGASFLPFTRYDKLLDEQSTIPGFQPFEKMSSGMYVSELVRLVILDYVKCFNLFEGKLPGGMEIPYNFKATYMSEIER</sequence>
<evidence type="ECO:0000313" key="1">
    <source>
        <dbReference type="EMBL" id="CAG8464389.1"/>
    </source>
</evidence>
<evidence type="ECO:0000313" key="2">
    <source>
        <dbReference type="Proteomes" id="UP000789525"/>
    </source>
</evidence>
<dbReference type="Proteomes" id="UP000789525">
    <property type="component" value="Unassembled WGS sequence"/>
</dbReference>
<proteinExistence type="predicted"/>
<accession>A0ACA9KC75</accession>
<comment type="caution">
    <text evidence="1">The sequence shown here is derived from an EMBL/GenBank/DDBJ whole genome shotgun (WGS) entry which is preliminary data.</text>
</comment>
<name>A0ACA9KC75_9GLOM</name>
<gene>
    <name evidence="1" type="ORF">ACOLOM_LOCUS1308</name>
</gene>